<protein>
    <submittedName>
        <fullName evidence="1">Uncharacterized protein</fullName>
    </submittedName>
</protein>
<sequence>MKVVGDGVECFLEPKMIRSLGIVVFDQELGTETTCVRDAKSASAFGIDVKEIVMEGVVGDRIEVTKLVVDGGKVWAREIALGVTMMKRREELDMCHCGINFVRGFVIGEPGEGIDNMVAFVGCMADGESELARKSNQRACHGGNGVFARWSVRVGRGLLDGGSFGGVTREMLGQDGSNGEVGGVSGDVEMASGVGDLEDGGGGDELFDGIEGILAAVVPTEREDLAEMLKVGLEGGAIDEDIIEVDDDTNFEEVEKNVIHCRPECGGGVCEAEGHHEEFVVPESGTEDGLVGILLTDADLVEATPKVDLVVTRSDRPEILVSILLMDARMSVWKEDIMRLRVASSVLCSPVSSRARLSTDWVLMADMSMPDDWAMMAEDGVDKVAATDEASAADEATAADEVEADAAAASAASAAVR</sequence>
<keyword evidence="2" id="KW-1185">Reference proteome</keyword>
<dbReference type="OrthoDB" id="2693386at2759"/>
<dbReference type="AlphaFoldDB" id="A0A388JQU8"/>
<gene>
    <name evidence="1" type="ORF">CBR_g3403</name>
</gene>
<proteinExistence type="predicted"/>
<reference evidence="1 2" key="1">
    <citation type="journal article" date="2018" name="Cell">
        <title>The Chara Genome: Secondary Complexity and Implications for Plant Terrestrialization.</title>
        <authorList>
            <person name="Nishiyama T."/>
            <person name="Sakayama H."/>
            <person name="Vries J.D."/>
            <person name="Buschmann H."/>
            <person name="Saint-Marcoux D."/>
            <person name="Ullrich K.K."/>
            <person name="Haas F.B."/>
            <person name="Vanderstraeten L."/>
            <person name="Becker D."/>
            <person name="Lang D."/>
            <person name="Vosolsobe S."/>
            <person name="Rombauts S."/>
            <person name="Wilhelmsson P.K.I."/>
            <person name="Janitza P."/>
            <person name="Kern R."/>
            <person name="Heyl A."/>
            <person name="Rumpler F."/>
            <person name="Villalobos L.I.A.C."/>
            <person name="Clay J.M."/>
            <person name="Skokan R."/>
            <person name="Toyoda A."/>
            <person name="Suzuki Y."/>
            <person name="Kagoshima H."/>
            <person name="Schijlen E."/>
            <person name="Tajeshwar N."/>
            <person name="Catarino B."/>
            <person name="Hetherington A.J."/>
            <person name="Saltykova A."/>
            <person name="Bonnot C."/>
            <person name="Breuninger H."/>
            <person name="Symeonidi A."/>
            <person name="Radhakrishnan G.V."/>
            <person name="Van Nieuwerburgh F."/>
            <person name="Deforce D."/>
            <person name="Chang C."/>
            <person name="Karol K.G."/>
            <person name="Hedrich R."/>
            <person name="Ulvskov P."/>
            <person name="Glockner G."/>
            <person name="Delwiche C.F."/>
            <person name="Petrasek J."/>
            <person name="Van de Peer Y."/>
            <person name="Friml J."/>
            <person name="Beilby M."/>
            <person name="Dolan L."/>
            <person name="Kohara Y."/>
            <person name="Sugano S."/>
            <person name="Fujiyama A."/>
            <person name="Delaux P.-M."/>
            <person name="Quint M."/>
            <person name="TheiBen G."/>
            <person name="Hagemann M."/>
            <person name="Harholt J."/>
            <person name="Dunand C."/>
            <person name="Zachgo S."/>
            <person name="Langdale J."/>
            <person name="Maumus F."/>
            <person name="Straeten D.V.D."/>
            <person name="Gould S.B."/>
            <person name="Rensing S.A."/>
        </authorList>
    </citation>
    <scope>NUCLEOTIDE SEQUENCE [LARGE SCALE GENOMIC DNA]</scope>
    <source>
        <strain evidence="1 2">S276</strain>
    </source>
</reference>
<dbReference type="EMBL" id="BFEA01000009">
    <property type="protein sequence ID" value="GBG60160.1"/>
    <property type="molecule type" value="Genomic_DNA"/>
</dbReference>
<comment type="caution">
    <text evidence="1">The sequence shown here is derived from an EMBL/GenBank/DDBJ whole genome shotgun (WGS) entry which is preliminary data.</text>
</comment>
<dbReference type="Proteomes" id="UP000265515">
    <property type="component" value="Unassembled WGS sequence"/>
</dbReference>
<evidence type="ECO:0000313" key="1">
    <source>
        <dbReference type="EMBL" id="GBG60160.1"/>
    </source>
</evidence>
<name>A0A388JQU8_CHABU</name>
<accession>A0A388JQU8</accession>
<dbReference type="Gramene" id="GBG60160">
    <property type="protein sequence ID" value="GBG60160"/>
    <property type="gene ID" value="CBR_g3403"/>
</dbReference>
<organism evidence="1 2">
    <name type="scientific">Chara braunii</name>
    <name type="common">Braun's stonewort</name>
    <dbReference type="NCBI Taxonomy" id="69332"/>
    <lineage>
        <taxon>Eukaryota</taxon>
        <taxon>Viridiplantae</taxon>
        <taxon>Streptophyta</taxon>
        <taxon>Charophyceae</taxon>
        <taxon>Charales</taxon>
        <taxon>Characeae</taxon>
        <taxon>Chara</taxon>
    </lineage>
</organism>
<evidence type="ECO:0000313" key="2">
    <source>
        <dbReference type="Proteomes" id="UP000265515"/>
    </source>
</evidence>